<comment type="similarity">
    <text evidence="4">Belongs to the glycosyl hydrolase 5 (cellulase A) family.</text>
</comment>
<dbReference type="InterPro" id="IPR001547">
    <property type="entry name" value="Glyco_hydro_5"/>
</dbReference>
<gene>
    <name evidence="7" type="ORF">ACFOWX_12505</name>
</gene>
<feature type="chain" id="PRO_5045102121" evidence="5">
    <location>
        <begin position="32"/>
        <end position="359"/>
    </location>
</feature>
<dbReference type="InterPro" id="IPR050386">
    <property type="entry name" value="Glycosyl_hydrolase_5"/>
</dbReference>
<dbReference type="PANTHER" id="PTHR31297:SF17">
    <property type="entry name" value="ENDOGLUCANASE"/>
    <property type="match status" value="1"/>
</dbReference>
<dbReference type="PROSITE" id="PS00659">
    <property type="entry name" value="GLYCOSYL_HYDROL_F5"/>
    <property type="match status" value="1"/>
</dbReference>
<evidence type="ECO:0000313" key="8">
    <source>
        <dbReference type="Proteomes" id="UP001595887"/>
    </source>
</evidence>
<organism evidence="7 8">
    <name type="scientific">Sphingorhabdus arenilitoris</name>
    <dbReference type="NCBI Taxonomy" id="1490041"/>
    <lineage>
        <taxon>Bacteria</taxon>
        <taxon>Pseudomonadati</taxon>
        <taxon>Pseudomonadota</taxon>
        <taxon>Alphaproteobacteria</taxon>
        <taxon>Sphingomonadales</taxon>
        <taxon>Sphingomonadaceae</taxon>
        <taxon>Sphingorhabdus</taxon>
    </lineage>
</organism>
<dbReference type="RefSeq" id="WP_381424603.1">
    <property type="nucleotide sequence ID" value="NZ_JBHSDH010000013.1"/>
</dbReference>
<evidence type="ECO:0000256" key="1">
    <source>
        <dbReference type="ARBA" id="ARBA00022729"/>
    </source>
</evidence>
<feature type="signal peptide" evidence="5">
    <location>
        <begin position="1"/>
        <end position="31"/>
    </location>
</feature>
<evidence type="ECO:0000256" key="5">
    <source>
        <dbReference type="SAM" id="SignalP"/>
    </source>
</evidence>
<sequence length="359" mass="40345">MSNAMSNRPLLKKSVGLLMVSAMLSPGFASAQTPPPGGKPYTSVPATPIKRCANLGNMFEQPKGAAWGGRMPVEKDLYEIAAIGFDTVRFPIRWSAYADTKPPYTIDPDMFKRADEVVDWATKYKLNIIVDMHHYDELFEDPEGHKERFIALWQQVAEHYKDRPDSVLFEIINEPHKKLTNDVVEPMLTTILADIRKSNPTRKVIMGGDFWSGISSLETFDPPKDPNVIATFHFYEPFNFTHQGASWVDPSPPAPAQFGSDADYAWLDKMADATIKFQQRTGVPLFLGEFGAIDSAPLKERVRYTYAVRKQAEALNIGWCVWAYTNTFHVRRDDGWIPSMVAALGLPPEAQKNSRTAAE</sequence>
<dbReference type="GO" id="GO:0016798">
    <property type="term" value="F:hydrolase activity, acting on glycosyl bonds"/>
    <property type="evidence" value="ECO:0007669"/>
    <property type="project" value="UniProtKB-KW"/>
</dbReference>
<feature type="domain" description="Glycoside hydrolase family 5" evidence="6">
    <location>
        <begin position="64"/>
        <end position="326"/>
    </location>
</feature>
<name>A0ABV8RIK4_9SPHN</name>
<keyword evidence="2 4" id="KW-0378">Hydrolase</keyword>
<dbReference type="EMBL" id="JBHSDH010000013">
    <property type="protein sequence ID" value="MFC4293238.1"/>
    <property type="molecule type" value="Genomic_DNA"/>
</dbReference>
<dbReference type="PANTHER" id="PTHR31297">
    <property type="entry name" value="GLUCAN ENDO-1,6-BETA-GLUCOSIDASE B"/>
    <property type="match status" value="1"/>
</dbReference>
<evidence type="ECO:0000313" key="7">
    <source>
        <dbReference type="EMBL" id="MFC4293238.1"/>
    </source>
</evidence>
<dbReference type="InterPro" id="IPR017853">
    <property type="entry name" value="GH"/>
</dbReference>
<dbReference type="SUPFAM" id="SSF51445">
    <property type="entry name" value="(Trans)glycosidases"/>
    <property type="match status" value="1"/>
</dbReference>
<comment type="caution">
    <text evidence="7">The sequence shown here is derived from an EMBL/GenBank/DDBJ whole genome shotgun (WGS) entry which is preliminary data.</text>
</comment>
<evidence type="ECO:0000256" key="3">
    <source>
        <dbReference type="ARBA" id="ARBA00023295"/>
    </source>
</evidence>
<keyword evidence="3 4" id="KW-0326">Glycosidase</keyword>
<dbReference type="InterPro" id="IPR018087">
    <property type="entry name" value="Glyco_hydro_5_CS"/>
</dbReference>
<keyword evidence="8" id="KW-1185">Reference proteome</keyword>
<evidence type="ECO:0000259" key="6">
    <source>
        <dbReference type="Pfam" id="PF00150"/>
    </source>
</evidence>
<dbReference type="Proteomes" id="UP001595887">
    <property type="component" value="Unassembled WGS sequence"/>
</dbReference>
<protein>
    <submittedName>
        <fullName evidence="7">Glycoside hydrolase family 5 protein</fullName>
        <ecNumber evidence="7">3.2.1.-</ecNumber>
    </submittedName>
</protein>
<dbReference type="Pfam" id="PF00150">
    <property type="entry name" value="Cellulase"/>
    <property type="match status" value="1"/>
</dbReference>
<proteinExistence type="inferred from homology"/>
<evidence type="ECO:0000256" key="2">
    <source>
        <dbReference type="ARBA" id="ARBA00022801"/>
    </source>
</evidence>
<keyword evidence="1 5" id="KW-0732">Signal</keyword>
<evidence type="ECO:0000256" key="4">
    <source>
        <dbReference type="RuleBase" id="RU361153"/>
    </source>
</evidence>
<dbReference type="Gene3D" id="3.20.20.80">
    <property type="entry name" value="Glycosidases"/>
    <property type="match status" value="1"/>
</dbReference>
<dbReference type="EC" id="3.2.1.-" evidence="7"/>
<accession>A0ABV8RIK4</accession>
<reference evidence="8" key="1">
    <citation type="journal article" date="2019" name="Int. J. Syst. Evol. Microbiol.">
        <title>The Global Catalogue of Microorganisms (GCM) 10K type strain sequencing project: providing services to taxonomists for standard genome sequencing and annotation.</title>
        <authorList>
            <consortium name="The Broad Institute Genomics Platform"/>
            <consortium name="The Broad Institute Genome Sequencing Center for Infectious Disease"/>
            <person name="Wu L."/>
            <person name="Ma J."/>
        </authorList>
    </citation>
    <scope>NUCLEOTIDE SEQUENCE [LARGE SCALE GENOMIC DNA]</scope>
    <source>
        <strain evidence="8">CECT 8531</strain>
    </source>
</reference>